<dbReference type="AlphaFoldDB" id="A0AAD5T7Q2"/>
<dbReference type="Gene3D" id="1.10.472.80">
    <property type="entry name" value="Ypt/Rab-GAP domain of gyp1p, domain 3"/>
    <property type="match status" value="1"/>
</dbReference>
<evidence type="ECO:0000256" key="1">
    <source>
        <dbReference type="SAM" id="MobiDB-lite"/>
    </source>
</evidence>
<dbReference type="InterPro" id="IPR035969">
    <property type="entry name" value="Rab-GAP_TBC_sf"/>
</dbReference>
<organism evidence="3 4">
    <name type="scientific">Physocladia obscura</name>
    <dbReference type="NCBI Taxonomy" id="109957"/>
    <lineage>
        <taxon>Eukaryota</taxon>
        <taxon>Fungi</taxon>
        <taxon>Fungi incertae sedis</taxon>
        <taxon>Chytridiomycota</taxon>
        <taxon>Chytridiomycota incertae sedis</taxon>
        <taxon>Chytridiomycetes</taxon>
        <taxon>Chytridiales</taxon>
        <taxon>Chytriomycetaceae</taxon>
        <taxon>Physocladia</taxon>
    </lineage>
</organism>
<proteinExistence type="predicted"/>
<feature type="domain" description="Rab-GAP TBC" evidence="2">
    <location>
        <begin position="1"/>
        <end position="153"/>
    </location>
</feature>
<sequence>MVTNPGKQPKIPSNFEISTSSLDHAEERAFWMLVTVVERLLPPEMYGASLEGAQVAQEVLWKWLLGENGGRFGVGKVARWVGEMEDDDGQFSGGGGNFLLSGKRRKQQQQNGSGGNGMPPLSLVTTSWFMTVFINVLPIETVLRVWDCFCYQGEKVLMRVTLTLLKIHEDEVLACSDTTDAWRLIKEIPPRMIDAHKLMDICFKPRLTLNLFEHHASEQHQQHQQQYTRSMSRSSSSLKSIDSDEGPNADHLFIQNDPLRKFSENLAKGGAGSGINGGGKVPRRGVGTVSTKMIEHYRALALAERKMGKK</sequence>
<dbReference type="SUPFAM" id="SSF47923">
    <property type="entry name" value="Ypt/Rab-GAP domain of gyp1p"/>
    <property type="match status" value="1"/>
</dbReference>
<dbReference type="InterPro" id="IPR050302">
    <property type="entry name" value="Rab_GAP_TBC_domain"/>
</dbReference>
<dbReference type="PANTHER" id="PTHR47219">
    <property type="entry name" value="RAB GTPASE-ACTIVATING PROTEIN 1-LIKE"/>
    <property type="match status" value="1"/>
</dbReference>
<evidence type="ECO:0000313" key="3">
    <source>
        <dbReference type="EMBL" id="KAJ3135046.1"/>
    </source>
</evidence>
<gene>
    <name evidence="3" type="ORF">HK100_003062</name>
</gene>
<evidence type="ECO:0000259" key="2">
    <source>
        <dbReference type="PROSITE" id="PS50086"/>
    </source>
</evidence>
<comment type="caution">
    <text evidence="3">The sequence shown here is derived from an EMBL/GenBank/DDBJ whole genome shotgun (WGS) entry which is preliminary data.</text>
</comment>
<dbReference type="EMBL" id="JADGJH010000174">
    <property type="protein sequence ID" value="KAJ3135046.1"/>
    <property type="molecule type" value="Genomic_DNA"/>
</dbReference>
<dbReference type="PROSITE" id="PS50086">
    <property type="entry name" value="TBC_RABGAP"/>
    <property type="match status" value="1"/>
</dbReference>
<protein>
    <recommendedName>
        <fullName evidence="2">Rab-GAP TBC domain-containing protein</fullName>
    </recommendedName>
</protein>
<dbReference type="PANTHER" id="PTHR47219:SF20">
    <property type="entry name" value="TBC1 DOMAIN FAMILY MEMBER 2B"/>
    <property type="match status" value="1"/>
</dbReference>
<keyword evidence="4" id="KW-1185">Reference proteome</keyword>
<dbReference type="Proteomes" id="UP001211907">
    <property type="component" value="Unassembled WGS sequence"/>
</dbReference>
<name>A0AAD5T7Q2_9FUNG</name>
<accession>A0AAD5T7Q2</accession>
<reference evidence="3" key="1">
    <citation type="submission" date="2020-05" db="EMBL/GenBank/DDBJ databases">
        <title>Phylogenomic resolution of chytrid fungi.</title>
        <authorList>
            <person name="Stajich J.E."/>
            <person name="Amses K."/>
            <person name="Simmons R."/>
            <person name="Seto K."/>
            <person name="Myers J."/>
            <person name="Bonds A."/>
            <person name="Quandt C.A."/>
            <person name="Barry K."/>
            <person name="Liu P."/>
            <person name="Grigoriev I."/>
            <person name="Longcore J.E."/>
            <person name="James T.Y."/>
        </authorList>
    </citation>
    <scope>NUCLEOTIDE SEQUENCE</scope>
    <source>
        <strain evidence="3">JEL0513</strain>
    </source>
</reference>
<feature type="region of interest" description="Disordered" evidence="1">
    <location>
        <begin position="218"/>
        <end position="252"/>
    </location>
</feature>
<dbReference type="GO" id="GO:0005096">
    <property type="term" value="F:GTPase activator activity"/>
    <property type="evidence" value="ECO:0007669"/>
    <property type="project" value="TreeGrafter"/>
</dbReference>
<dbReference type="GO" id="GO:0031267">
    <property type="term" value="F:small GTPase binding"/>
    <property type="evidence" value="ECO:0007669"/>
    <property type="project" value="TreeGrafter"/>
</dbReference>
<evidence type="ECO:0000313" key="4">
    <source>
        <dbReference type="Proteomes" id="UP001211907"/>
    </source>
</evidence>
<dbReference type="Pfam" id="PF00566">
    <property type="entry name" value="RabGAP-TBC"/>
    <property type="match status" value="1"/>
</dbReference>
<dbReference type="InterPro" id="IPR000195">
    <property type="entry name" value="Rab-GAP-TBC_dom"/>
</dbReference>
<feature type="compositionally biased region" description="Low complexity" evidence="1">
    <location>
        <begin position="222"/>
        <end position="240"/>
    </location>
</feature>